<keyword evidence="2" id="KW-1185">Reference proteome</keyword>
<dbReference type="STRING" id="1465490.SAMN05444277_11521"/>
<accession>A0A1I5YZA9</accession>
<proteinExistence type="predicted"/>
<sequence length="160" mass="17992">MIVVSDTSPITYLMQIDKVYLLQQLFQTVIIPLHVYKELCAVDDQKKWLMSESAYWIEVKQATDLEFVKRLNAVLDKGESEAIALAKELKAEVILVDELKGRNIAIGEGLMVTGVMGVLLAAKRQNSIIEIKSSIDSLIKKGFRISDNIYRAILTHANEI</sequence>
<evidence type="ECO:0000313" key="1">
    <source>
        <dbReference type="EMBL" id="SFQ49598.1"/>
    </source>
</evidence>
<dbReference type="Proteomes" id="UP000199031">
    <property type="component" value="Unassembled WGS sequence"/>
</dbReference>
<name>A0A1I5YZA9_9BACT</name>
<organism evidence="1 2">
    <name type="scientific">Parafilimonas terrae</name>
    <dbReference type="NCBI Taxonomy" id="1465490"/>
    <lineage>
        <taxon>Bacteria</taxon>
        <taxon>Pseudomonadati</taxon>
        <taxon>Bacteroidota</taxon>
        <taxon>Chitinophagia</taxon>
        <taxon>Chitinophagales</taxon>
        <taxon>Chitinophagaceae</taxon>
        <taxon>Parafilimonas</taxon>
    </lineage>
</organism>
<dbReference type="OrthoDB" id="764457at2"/>
<evidence type="ECO:0000313" key="2">
    <source>
        <dbReference type="Proteomes" id="UP000199031"/>
    </source>
</evidence>
<dbReference type="PANTHER" id="PTHR39550">
    <property type="entry name" value="SLL0658 PROTEIN"/>
    <property type="match status" value="1"/>
</dbReference>
<dbReference type="AlphaFoldDB" id="A0A1I5YZA9"/>
<protein>
    <recommendedName>
        <fullName evidence="3">DUF3368 domain-containing protein</fullName>
    </recommendedName>
</protein>
<dbReference type="InterPro" id="IPR021799">
    <property type="entry name" value="PIN-like_prokaryotic"/>
</dbReference>
<gene>
    <name evidence="1" type="ORF">SAMN05444277_11521</name>
</gene>
<evidence type="ECO:0008006" key="3">
    <source>
        <dbReference type="Google" id="ProtNLM"/>
    </source>
</evidence>
<reference evidence="1 2" key="1">
    <citation type="submission" date="2016-10" db="EMBL/GenBank/DDBJ databases">
        <authorList>
            <person name="de Groot N.N."/>
        </authorList>
    </citation>
    <scope>NUCLEOTIDE SEQUENCE [LARGE SCALE GENOMIC DNA]</scope>
    <source>
        <strain evidence="1 2">DSM 28286</strain>
    </source>
</reference>
<dbReference type="Pfam" id="PF11848">
    <property type="entry name" value="DUF3368"/>
    <property type="match status" value="1"/>
</dbReference>
<dbReference type="EMBL" id="FOXQ01000015">
    <property type="protein sequence ID" value="SFQ49598.1"/>
    <property type="molecule type" value="Genomic_DNA"/>
</dbReference>
<dbReference type="PANTHER" id="PTHR39550:SF1">
    <property type="entry name" value="SLL0658 PROTEIN"/>
    <property type="match status" value="1"/>
</dbReference>